<dbReference type="PANTHER" id="PTHR13812">
    <property type="entry name" value="KETIMINE REDUCTASE MU-CRYSTALLIN"/>
    <property type="match status" value="1"/>
</dbReference>
<evidence type="ECO:0000313" key="3">
    <source>
        <dbReference type="Proteomes" id="UP000323664"/>
    </source>
</evidence>
<dbReference type="FunFam" id="3.40.50.720:FF:000311">
    <property type="entry name" value="Ornithine cyclodeaminase"/>
    <property type="match status" value="1"/>
</dbReference>
<gene>
    <name evidence="2" type="ORF">EC604_28230</name>
</gene>
<comment type="caution">
    <text evidence="2">The sequence shown here is derived from an EMBL/GenBank/DDBJ whole genome shotgun (WGS) entry which is preliminary data.</text>
</comment>
<dbReference type="OrthoDB" id="9792005at2"/>
<sequence length="349" mass="38590">MLFLIKKEAYQVRFLSDNDVRQGLNVPQVIHLVETVYKARSEHNTETWPTIFYDFVPGKADMDIKSGYLKSDKVFGHKTITWFAENEAKQLPTLTGLINVFDAETGRPFGITEASFITGIRTGASGAIGAKYLARTDSETLLVVGSGNQAIFQIACALSVLPNLKTVCVAARDQEKLISFVNTLPHRLQSEFCTNIENVTFEVAESLEEAVKNSDIIITVTSSRTPIIKREWVKEGTHLSCIGADMAGKQEVDSKLISQARLYVDDREHCIHVGEIEIPLKEGKITESHICGEIGDLILGKIEGRTSNQQITIFDATGMAILDIYAAKMALQNAEERNLGIKIDLEGKI</sequence>
<dbReference type="Pfam" id="PF02423">
    <property type="entry name" value="OCD_Mu_crystall"/>
    <property type="match status" value="1"/>
</dbReference>
<dbReference type="AlphaFoldDB" id="A0A5M9X1I8"/>
<dbReference type="EMBL" id="RIAS01000028">
    <property type="protein sequence ID" value="KAA8787725.1"/>
    <property type="molecule type" value="Genomic_DNA"/>
</dbReference>
<dbReference type="PIRSF" id="PIRSF001439">
    <property type="entry name" value="CryM"/>
    <property type="match status" value="1"/>
</dbReference>
<name>A0A5M9X1I8_PAEAM</name>
<dbReference type="GO" id="GO:0005737">
    <property type="term" value="C:cytoplasm"/>
    <property type="evidence" value="ECO:0007669"/>
    <property type="project" value="TreeGrafter"/>
</dbReference>
<dbReference type="Proteomes" id="UP000323664">
    <property type="component" value="Unassembled WGS sequence"/>
</dbReference>
<evidence type="ECO:0000313" key="2">
    <source>
        <dbReference type="EMBL" id="KAA8787725.1"/>
    </source>
</evidence>
<dbReference type="GO" id="GO:0016491">
    <property type="term" value="F:oxidoreductase activity"/>
    <property type="evidence" value="ECO:0007669"/>
    <property type="project" value="UniProtKB-ARBA"/>
</dbReference>
<dbReference type="InterPro" id="IPR003462">
    <property type="entry name" value="ODC_Mu_crystall"/>
</dbReference>
<dbReference type="Gene3D" id="3.30.1780.10">
    <property type="entry name" value="ornithine cyclodeaminase, domain 1"/>
    <property type="match status" value="1"/>
</dbReference>
<protein>
    <submittedName>
        <fullName evidence="2">Ornithine cyclodeaminase family protein</fullName>
    </submittedName>
</protein>
<dbReference type="GO" id="GO:0019752">
    <property type="term" value="P:carboxylic acid metabolic process"/>
    <property type="evidence" value="ECO:0007669"/>
    <property type="project" value="UniProtKB-ARBA"/>
</dbReference>
<proteinExistence type="inferred from homology"/>
<accession>A0A5M9X1I8</accession>
<dbReference type="SUPFAM" id="SSF51735">
    <property type="entry name" value="NAD(P)-binding Rossmann-fold domains"/>
    <property type="match status" value="1"/>
</dbReference>
<comment type="similarity">
    <text evidence="1">Belongs to the ornithine cyclodeaminase/mu-crystallin family.</text>
</comment>
<dbReference type="Gene3D" id="3.40.50.720">
    <property type="entry name" value="NAD(P)-binding Rossmann-like Domain"/>
    <property type="match status" value="1"/>
</dbReference>
<organism evidence="2 3">
    <name type="scientific">Paenibacillus amylolyticus</name>
    <dbReference type="NCBI Taxonomy" id="1451"/>
    <lineage>
        <taxon>Bacteria</taxon>
        <taxon>Bacillati</taxon>
        <taxon>Bacillota</taxon>
        <taxon>Bacilli</taxon>
        <taxon>Bacillales</taxon>
        <taxon>Paenibacillaceae</taxon>
        <taxon>Paenibacillus</taxon>
    </lineage>
</organism>
<reference evidence="2 3" key="1">
    <citation type="journal article" date="2019" name="J. Ind. Microbiol. Biotechnol.">
        <title>Paenibacillus amylolyticus 27C64 has a diverse set of carbohydrate-active enzymes and complete pectin deconstruction system.</title>
        <authorList>
            <person name="Keggi C."/>
            <person name="Doran-Peterson J."/>
        </authorList>
    </citation>
    <scope>NUCLEOTIDE SEQUENCE [LARGE SCALE GENOMIC DNA]</scope>
    <source>
        <strain evidence="2 3">27C64</strain>
    </source>
</reference>
<evidence type="ECO:0000256" key="1">
    <source>
        <dbReference type="ARBA" id="ARBA00008903"/>
    </source>
</evidence>
<dbReference type="PANTHER" id="PTHR13812:SF19">
    <property type="entry name" value="KETIMINE REDUCTASE MU-CRYSTALLIN"/>
    <property type="match status" value="1"/>
</dbReference>
<dbReference type="InterPro" id="IPR036291">
    <property type="entry name" value="NAD(P)-bd_dom_sf"/>
</dbReference>
<dbReference type="InterPro" id="IPR023401">
    <property type="entry name" value="ODC_N"/>
</dbReference>